<feature type="transmembrane region" description="Helical" evidence="6">
    <location>
        <begin position="266"/>
        <end position="284"/>
    </location>
</feature>
<gene>
    <name evidence="8" type="ORF">DD235_06955</name>
</gene>
<keyword evidence="9" id="KW-1185">Reference proteome</keyword>
<evidence type="ECO:0000259" key="7">
    <source>
        <dbReference type="PROSITE" id="PS50850"/>
    </source>
</evidence>
<keyword evidence="2" id="KW-1003">Cell membrane</keyword>
<evidence type="ECO:0000313" key="8">
    <source>
        <dbReference type="EMBL" id="PWF24241.1"/>
    </source>
</evidence>
<dbReference type="Proteomes" id="UP000245212">
    <property type="component" value="Unassembled WGS sequence"/>
</dbReference>
<dbReference type="Pfam" id="PF07690">
    <property type="entry name" value="MFS_1"/>
    <property type="match status" value="1"/>
</dbReference>
<feature type="transmembrane region" description="Helical" evidence="6">
    <location>
        <begin position="95"/>
        <end position="117"/>
    </location>
</feature>
<dbReference type="AlphaFoldDB" id="A0A2V1K270"/>
<evidence type="ECO:0000256" key="6">
    <source>
        <dbReference type="SAM" id="Phobius"/>
    </source>
</evidence>
<proteinExistence type="predicted"/>
<dbReference type="InterPro" id="IPR011701">
    <property type="entry name" value="MFS"/>
</dbReference>
<feature type="transmembrane region" description="Helical" evidence="6">
    <location>
        <begin position="290"/>
        <end position="309"/>
    </location>
</feature>
<feature type="transmembrane region" description="Helical" evidence="6">
    <location>
        <begin position="39"/>
        <end position="62"/>
    </location>
</feature>
<dbReference type="PANTHER" id="PTHR43124:SF3">
    <property type="entry name" value="CHLORAMPHENICOL EFFLUX PUMP RV0191"/>
    <property type="match status" value="1"/>
</dbReference>
<dbReference type="CDD" id="cd17324">
    <property type="entry name" value="MFS_NepI_like"/>
    <property type="match status" value="1"/>
</dbReference>
<evidence type="ECO:0000256" key="5">
    <source>
        <dbReference type="ARBA" id="ARBA00023136"/>
    </source>
</evidence>
<dbReference type="PROSITE" id="PS50850">
    <property type="entry name" value="MFS"/>
    <property type="match status" value="1"/>
</dbReference>
<dbReference type="Gene3D" id="1.20.1250.20">
    <property type="entry name" value="MFS general substrate transporter like domains"/>
    <property type="match status" value="1"/>
</dbReference>
<accession>A0A2V1K270</accession>
<reference evidence="9" key="1">
    <citation type="submission" date="2018-05" db="EMBL/GenBank/DDBJ databases">
        <authorList>
            <person name="Li Y."/>
        </authorList>
    </citation>
    <scope>NUCLEOTIDE SEQUENCE [LARGE SCALE GENOMIC DNA]</scope>
    <source>
        <strain evidence="9">3d-2-2</strain>
    </source>
</reference>
<feature type="transmembrane region" description="Helical" evidence="6">
    <location>
        <begin position="69"/>
        <end position="89"/>
    </location>
</feature>
<dbReference type="GO" id="GO:0022857">
    <property type="term" value="F:transmembrane transporter activity"/>
    <property type="evidence" value="ECO:0007669"/>
    <property type="project" value="InterPro"/>
</dbReference>
<feature type="transmembrane region" description="Helical" evidence="6">
    <location>
        <begin position="201"/>
        <end position="224"/>
    </location>
</feature>
<sequence length="395" mass="41464">MPLALWALVIGAFGIGTTEFVIAGLLPAIAADFGVSIPVAAYLATSYALGVFVGAPVLIILGSRTSKKTMLAFLALLFVLGNLVTAVAPTFEVAVVGRIITSLTHGAFFGIGSVLAAEMVSKEKRVRAIAFMFSGLTVATLVGVPVGTWLSQVYSWQATFYAITAIGVATFVGVIALIPNTPKPKAQRIGHEFAAFGNAKVLLAMGITILGPAAFFTSITYIAPMMTDIARFSESSITWLLMVFGFGLFVGNWLGGRYADRALMPMLYFTLLAQAVVLFVFHFVAESQVASVICIFLMAAFGFATVSPIQKLVMDKAKAAGAPTLASAVNIGLFNLGNALGAWLGGIVIAFGFGFTSPNWAGGFLSIAALGLALMSGWLDRRQVSTLGDVTLKPY</sequence>
<feature type="transmembrane region" description="Helical" evidence="6">
    <location>
        <begin position="360"/>
        <end position="379"/>
    </location>
</feature>
<evidence type="ECO:0000256" key="1">
    <source>
        <dbReference type="ARBA" id="ARBA00004651"/>
    </source>
</evidence>
<feature type="domain" description="Major facilitator superfamily (MFS) profile" evidence="7">
    <location>
        <begin position="4"/>
        <end position="383"/>
    </location>
</feature>
<feature type="transmembrane region" description="Helical" evidence="6">
    <location>
        <begin position="129"/>
        <end position="152"/>
    </location>
</feature>
<keyword evidence="3 6" id="KW-0812">Transmembrane</keyword>
<evidence type="ECO:0000256" key="2">
    <source>
        <dbReference type="ARBA" id="ARBA00022475"/>
    </source>
</evidence>
<feature type="transmembrane region" description="Helical" evidence="6">
    <location>
        <begin position="329"/>
        <end position="354"/>
    </location>
</feature>
<dbReference type="EMBL" id="QETA01000002">
    <property type="protein sequence ID" value="PWF24241.1"/>
    <property type="molecule type" value="Genomic_DNA"/>
</dbReference>
<evidence type="ECO:0000256" key="3">
    <source>
        <dbReference type="ARBA" id="ARBA00022692"/>
    </source>
</evidence>
<dbReference type="SUPFAM" id="SSF103473">
    <property type="entry name" value="MFS general substrate transporter"/>
    <property type="match status" value="1"/>
</dbReference>
<dbReference type="InterPro" id="IPR036259">
    <property type="entry name" value="MFS_trans_sf"/>
</dbReference>
<dbReference type="InterPro" id="IPR050189">
    <property type="entry name" value="MFS_Efflux_Transporters"/>
</dbReference>
<feature type="transmembrane region" description="Helical" evidence="6">
    <location>
        <begin position="158"/>
        <end position="180"/>
    </location>
</feature>
<keyword evidence="5 6" id="KW-0472">Membrane</keyword>
<dbReference type="GO" id="GO:0005886">
    <property type="term" value="C:plasma membrane"/>
    <property type="evidence" value="ECO:0007669"/>
    <property type="project" value="UniProtKB-SubCell"/>
</dbReference>
<comment type="subcellular location">
    <subcellularLocation>
        <location evidence="1">Cell membrane</location>
        <topology evidence="1">Multi-pass membrane protein</topology>
    </subcellularLocation>
</comment>
<organism evidence="8 9">
    <name type="scientific">Corticimicrobacter populi</name>
    <dbReference type="NCBI Taxonomy" id="2175229"/>
    <lineage>
        <taxon>Bacteria</taxon>
        <taxon>Pseudomonadati</taxon>
        <taxon>Pseudomonadota</taxon>
        <taxon>Betaproteobacteria</taxon>
        <taxon>Burkholderiales</taxon>
        <taxon>Alcaligenaceae</taxon>
        <taxon>Corticimicrobacter</taxon>
    </lineage>
</organism>
<dbReference type="InterPro" id="IPR020846">
    <property type="entry name" value="MFS_dom"/>
</dbReference>
<dbReference type="RefSeq" id="WP_109061517.1">
    <property type="nucleotide sequence ID" value="NZ_QETA01000002.1"/>
</dbReference>
<dbReference type="PANTHER" id="PTHR43124">
    <property type="entry name" value="PURINE EFFLUX PUMP PBUE"/>
    <property type="match status" value="1"/>
</dbReference>
<name>A0A2V1K270_9BURK</name>
<comment type="caution">
    <text evidence="8">The sequence shown here is derived from an EMBL/GenBank/DDBJ whole genome shotgun (WGS) entry which is preliminary data.</text>
</comment>
<feature type="transmembrane region" description="Helical" evidence="6">
    <location>
        <begin position="236"/>
        <end position="254"/>
    </location>
</feature>
<evidence type="ECO:0000256" key="4">
    <source>
        <dbReference type="ARBA" id="ARBA00022989"/>
    </source>
</evidence>
<protein>
    <submittedName>
        <fullName evidence="8">MFS transporter</fullName>
    </submittedName>
</protein>
<keyword evidence="4 6" id="KW-1133">Transmembrane helix</keyword>
<evidence type="ECO:0000313" key="9">
    <source>
        <dbReference type="Proteomes" id="UP000245212"/>
    </source>
</evidence>